<dbReference type="InterPro" id="IPR010982">
    <property type="entry name" value="Lambda_DNA-bd_dom_sf"/>
</dbReference>
<keyword evidence="3" id="KW-1185">Reference proteome</keyword>
<evidence type="ECO:0000313" key="2">
    <source>
        <dbReference type="EMBL" id="CCK74946.1"/>
    </source>
</evidence>
<gene>
    <name evidence="2" type="ORF">OLEAN_C07700</name>
</gene>
<dbReference type="SMART" id="SM00530">
    <property type="entry name" value="HTH_XRE"/>
    <property type="match status" value="1"/>
</dbReference>
<evidence type="ECO:0000313" key="3">
    <source>
        <dbReference type="Proteomes" id="UP000032749"/>
    </source>
</evidence>
<accession>R4YKD0</accession>
<feature type="domain" description="HTH cro/C1-type" evidence="1">
    <location>
        <begin position="58"/>
        <end position="112"/>
    </location>
</feature>
<evidence type="ECO:0000259" key="1">
    <source>
        <dbReference type="PROSITE" id="PS50943"/>
    </source>
</evidence>
<dbReference type="InterPro" id="IPR001387">
    <property type="entry name" value="Cro/C1-type_HTH"/>
</dbReference>
<dbReference type="Proteomes" id="UP000032749">
    <property type="component" value="Chromosome"/>
</dbReference>
<dbReference type="STRING" id="698738.OLEAN_C07700"/>
<dbReference type="Pfam" id="PF01381">
    <property type="entry name" value="HTH_3"/>
    <property type="match status" value="1"/>
</dbReference>
<dbReference type="PROSITE" id="PS50943">
    <property type="entry name" value="HTH_CROC1"/>
    <property type="match status" value="1"/>
</dbReference>
<dbReference type="HOGENOM" id="CLU_136757_0_0_6"/>
<protein>
    <recommendedName>
        <fullName evidence="1">HTH cro/C1-type domain-containing protein</fullName>
    </recommendedName>
</protein>
<dbReference type="OrthoDB" id="129597at2"/>
<dbReference type="SUPFAM" id="SSF47413">
    <property type="entry name" value="lambda repressor-like DNA-binding domains"/>
    <property type="match status" value="1"/>
</dbReference>
<sequence length="114" mass="12427">MPAAPTLAQPLIIPDSEGNPLYAVIPYSEYEVLMANDDAVALPHDVAMNIAIKEMTPLKAWRKYRQFSQADMATKLSITQGAVAQTEKAGNKPQLATLKAWADILACDVNQLTE</sequence>
<dbReference type="KEGG" id="oai:OLEAN_C07700"/>
<name>R4YKD0_OLEAN</name>
<proteinExistence type="predicted"/>
<dbReference type="EMBL" id="FO203512">
    <property type="protein sequence ID" value="CCK74946.1"/>
    <property type="molecule type" value="Genomic_DNA"/>
</dbReference>
<dbReference type="Gene3D" id="1.10.260.40">
    <property type="entry name" value="lambda repressor-like DNA-binding domains"/>
    <property type="match status" value="1"/>
</dbReference>
<reference evidence="2 3" key="1">
    <citation type="journal article" date="2013" name="Nat. Commun.">
        <title>Genome sequence and functional genomic analysis of the oil-degrading bacterium Oleispira antarctica.</title>
        <authorList>
            <person name="Kube M."/>
            <person name="Chernikova T.N."/>
            <person name="Al-Ramahi Y."/>
            <person name="Beloqui A."/>
            <person name="Lopez-Cortez N."/>
            <person name="Guazzaroni M.E."/>
            <person name="Heipieper H.J."/>
            <person name="Klages S."/>
            <person name="Kotsyurbenko O.R."/>
            <person name="Langer I."/>
            <person name="Nechitaylo T.Y."/>
            <person name="Lunsdorf H."/>
            <person name="Fernandez M."/>
            <person name="Juarez S."/>
            <person name="Ciordia S."/>
            <person name="Singer A."/>
            <person name="Kagan O."/>
            <person name="Egorova O."/>
            <person name="Petit P.A."/>
            <person name="Stogios P."/>
            <person name="Kim Y."/>
            <person name="Tchigvintsev A."/>
            <person name="Flick R."/>
            <person name="Denaro R."/>
            <person name="Genovese M."/>
            <person name="Albar J.P."/>
            <person name="Reva O.N."/>
            <person name="Martinez-Gomariz M."/>
            <person name="Tran H."/>
            <person name="Ferrer M."/>
            <person name="Savchenko A."/>
            <person name="Yakunin A.F."/>
            <person name="Yakimov M.M."/>
            <person name="Golyshina O.V."/>
            <person name="Reinhardt R."/>
            <person name="Golyshin P.N."/>
        </authorList>
    </citation>
    <scope>NUCLEOTIDE SEQUENCE [LARGE SCALE GENOMIC DNA]</scope>
</reference>
<dbReference type="CDD" id="cd00093">
    <property type="entry name" value="HTH_XRE"/>
    <property type="match status" value="1"/>
</dbReference>
<dbReference type="GO" id="GO:0003677">
    <property type="term" value="F:DNA binding"/>
    <property type="evidence" value="ECO:0007669"/>
    <property type="project" value="InterPro"/>
</dbReference>
<organism evidence="2 3">
    <name type="scientific">Oleispira antarctica RB-8</name>
    <dbReference type="NCBI Taxonomy" id="698738"/>
    <lineage>
        <taxon>Bacteria</taxon>
        <taxon>Pseudomonadati</taxon>
        <taxon>Pseudomonadota</taxon>
        <taxon>Gammaproteobacteria</taxon>
        <taxon>Oceanospirillales</taxon>
        <taxon>Oceanospirillaceae</taxon>
        <taxon>Oleispira</taxon>
    </lineage>
</organism>
<dbReference type="AlphaFoldDB" id="R4YKD0"/>